<sequence>MTNSLSVSNKTLALIVAMPKEAFLIESFLQEVETIQVAGLKALVGQHNGVKVVLALSGIGKVAAAVTTAEVIRTYAPDYIVNIGVSGGIHESVEQGDIIIAEQVCYHDVFCGTEVAWGQVQGFPLHYLSAQSLLEVFQKTSLLYHQGLVVCGDRFLTNPEEFEFIRTTFPQALSIDMESAAIAQTCYIYQTPFAIIRAISDTPGRGDSYQQYSCFWEDESLQRKVFQPILQLLNSITQ</sequence>
<dbReference type="GO" id="GO:0009164">
    <property type="term" value="P:nucleoside catabolic process"/>
    <property type="evidence" value="ECO:0007669"/>
    <property type="project" value="InterPro"/>
</dbReference>
<dbReference type="SUPFAM" id="SSF53167">
    <property type="entry name" value="Purine and uridine phosphorylases"/>
    <property type="match status" value="1"/>
</dbReference>
<dbReference type="GO" id="GO:0008930">
    <property type="term" value="F:methylthioadenosine nucleosidase activity"/>
    <property type="evidence" value="ECO:0007669"/>
    <property type="project" value="InterPro"/>
</dbReference>
<protein>
    <recommendedName>
        <fullName evidence="2">adenosylhomocysteine nucleosidase</fullName>
        <ecNumber evidence="2">3.2.2.9</ecNumber>
    </recommendedName>
</protein>
<organism evidence="7 8">
    <name type="scientific">Porphyromonas gingivicanis</name>
    <dbReference type="NCBI Taxonomy" id="266762"/>
    <lineage>
        <taxon>Bacteria</taxon>
        <taxon>Pseudomonadati</taxon>
        <taxon>Bacteroidota</taxon>
        <taxon>Bacteroidia</taxon>
        <taxon>Bacteroidales</taxon>
        <taxon>Porphyromonadaceae</taxon>
        <taxon>Porphyromonas</taxon>
    </lineage>
</organism>
<keyword evidence="4" id="KW-0378">Hydrolase</keyword>
<dbReference type="GO" id="GO:0019284">
    <property type="term" value="P:L-methionine salvage from S-adenosylmethionine"/>
    <property type="evidence" value="ECO:0007669"/>
    <property type="project" value="TreeGrafter"/>
</dbReference>
<dbReference type="STRING" id="266762.HQ36_06950"/>
<dbReference type="GO" id="GO:0005829">
    <property type="term" value="C:cytosol"/>
    <property type="evidence" value="ECO:0007669"/>
    <property type="project" value="TreeGrafter"/>
</dbReference>
<dbReference type="EMBL" id="JQZW01000012">
    <property type="protein sequence ID" value="KGN97605.1"/>
    <property type="molecule type" value="Genomic_DNA"/>
</dbReference>
<name>A0A0A2G5F6_9PORP</name>
<dbReference type="CDD" id="cd09008">
    <property type="entry name" value="MTAN"/>
    <property type="match status" value="1"/>
</dbReference>
<dbReference type="InterPro" id="IPR000845">
    <property type="entry name" value="Nucleoside_phosphorylase_d"/>
</dbReference>
<keyword evidence="3" id="KW-0028">Amino-acid biosynthesis</keyword>
<evidence type="ECO:0000256" key="4">
    <source>
        <dbReference type="ARBA" id="ARBA00022801"/>
    </source>
</evidence>
<dbReference type="OrthoDB" id="9792278at2"/>
<keyword evidence="5" id="KW-0486">Methionine biosynthesis</keyword>
<evidence type="ECO:0000259" key="6">
    <source>
        <dbReference type="Pfam" id="PF01048"/>
    </source>
</evidence>
<dbReference type="GO" id="GO:0008782">
    <property type="term" value="F:adenosylhomocysteine nucleosidase activity"/>
    <property type="evidence" value="ECO:0007669"/>
    <property type="project" value="UniProtKB-EC"/>
</dbReference>
<feature type="domain" description="Nucleoside phosphorylase" evidence="6">
    <location>
        <begin position="12"/>
        <end position="205"/>
    </location>
</feature>
<dbReference type="eggNOG" id="COG0775">
    <property type="taxonomic scope" value="Bacteria"/>
</dbReference>
<dbReference type="InterPro" id="IPR010049">
    <property type="entry name" value="MTA_SAH_Nsdase"/>
</dbReference>
<keyword evidence="8" id="KW-1185">Reference proteome</keyword>
<gene>
    <name evidence="7" type="ORF">HQ36_06950</name>
</gene>
<proteinExistence type="predicted"/>
<dbReference type="AlphaFoldDB" id="A0A0A2G5F6"/>
<evidence type="ECO:0000256" key="3">
    <source>
        <dbReference type="ARBA" id="ARBA00022605"/>
    </source>
</evidence>
<evidence type="ECO:0000313" key="7">
    <source>
        <dbReference type="EMBL" id="KGN97605.1"/>
    </source>
</evidence>
<reference evidence="7 8" key="1">
    <citation type="submission" date="2014-08" db="EMBL/GenBank/DDBJ databases">
        <title>Porphyromonas gingivicanis strain:COT-022_OH1391 Genome sequencing.</title>
        <authorList>
            <person name="Wallis C."/>
            <person name="Deusch O."/>
            <person name="O'Flynn C."/>
            <person name="Davis I."/>
            <person name="Jospin G."/>
            <person name="Darling A.E."/>
            <person name="Coil D.A."/>
            <person name="Alexiev A."/>
            <person name="Horsfall A."/>
            <person name="Kirkwood N."/>
            <person name="Harris S."/>
            <person name="Eisen J.A."/>
        </authorList>
    </citation>
    <scope>NUCLEOTIDE SEQUENCE [LARGE SCALE GENOMIC DNA]</scope>
    <source>
        <strain evidence="8">COT-022 OH1391</strain>
    </source>
</reference>
<dbReference type="PANTHER" id="PTHR46832">
    <property type="entry name" value="5'-METHYLTHIOADENOSINE/S-ADENOSYLHOMOCYSTEINE NUCLEOSIDASE"/>
    <property type="match status" value="1"/>
</dbReference>
<dbReference type="GO" id="GO:0019509">
    <property type="term" value="P:L-methionine salvage from methylthioadenosine"/>
    <property type="evidence" value="ECO:0007669"/>
    <property type="project" value="UniProtKB-UniPathway"/>
</dbReference>
<accession>A0A0A2G5F6</accession>
<dbReference type="NCBIfam" id="NF004079">
    <property type="entry name" value="PRK05584.1"/>
    <property type="match status" value="1"/>
</dbReference>
<dbReference type="Proteomes" id="UP000030134">
    <property type="component" value="Unassembled WGS sequence"/>
</dbReference>
<evidence type="ECO:0000256" key="5">
    <source>
        <dbReference type="ARBA" id="ARBA00023167"/>
    </source>
</evidence>
<dbReference type="PANTHER" id="PTHR46832:SF1">
    <property type="entry name" value="5'-METHYLTHIOADENOSINE_S-ADENOSYLHOMOCYSTEINE NUCLEOSIDASE"/>
    <property type="match status" value="1"/>
</dbReference>
<evidence type="ECO:0000256" key="1">
    <source>
        <dbReference type="ARBA" id="ARBA00004945"/>
    </source>
</evidence>
<comment type="caution">
    <text evidence="7">The sequence shown here is derived from an EMBL/GenBank/DDBJ whole genome shotgun (WGS) entry which is preliminary data.</text>
</comment>
<dbReference type="InterPro" id="IPR035994">
    <property type="entry name" value="Nucleoside_phosphorylase_sf"/>
</dbReference>
<dbReference type="Pfam" id="PF01048">
    <property type="entry name" value="PNP_UDP_1"/>
    <property type="match status" value="1"/>
</dbReference>
<dbReference type="NCBIfam" id="TIGR01704">
    <property type="entry name" value="MTA_SAH-Nsdase"/>
    <property type="match status" value="1"/>
</dbReference>
<comment type="pathway">
    <text evidence="1">Amino-acid biosynthesis; L-methionine biosynthesis via salvage pathway; S-methyl-5-thio-alpha-D-ribose 1-phosphate from S-methyl-5'-thioadenosine (hydrolase route): step 1/2.</text>
</comment>
<dbReference type="EC" id="3.2.2.9" evidence="2"/>
<dbReference type="Gene3D" id="3.40.50.1580">
    <property type="entry name" value="Nucleoside phosphorylase domain"/>
    <property type="match status" value="1"/>
</dbReference>
<evidence type="ECO:0000256" key="2">
    <source>
        <dbReference type="ARBA" id="ARBA00011974"/>
    </source>
</evidence>
<evidence type="ECO:0000313" key="8">
    <source>
        <dbReference type="Proteomes" id="UP000030134"/>
    </source>
</evidence>
<dbReference type="UniPathway" id="UPA00904">
    <property type="reaction ID" value="UER00871"/>
</dbReference>